<dbReference type="EMBL" id="PFBW01000152">
    <property type="protein sequence ID" value="PIR77247.1"/>
    <property type="molecule type" value="Genomic_DNA"/>
</dbReference>
<dbReference type="GO" id="GO:0005391">
    <property type="term" value="F:P-type sodium:potassium-exchanging transporter activity"/>
    <property type="evidence" value="ECO:0007669"/>
    <property type="project" value="TreeGrafter"/>
</dbReference>
<dbReference type="InterPro" id="IPR044492">
    <property type="entry name" value="P_typ_ATPase_HD_dom"/>
</dbReference>
<name>A0A2M6P0L8_9BACT</name>
<feature type="transmembrane region" description="Helical" evidence="9">
    <location>
        <begin position="546"/>
        <end position="572"/>
    </location>
</feature>
<dbReference type="SUPFAM" id="SSF81660">
    <property type="entry name" value="Metal cation-transporting ATPase, ATP-binding domain N"/>
    <property type="match status" value="1"/>
</dbReference>
<dbReference type="GO" id="GO:0006883">
    <property type="term" value="P:intracellular sodium ion homeostasis"/>
    <property type="evidence" value="ECO:0007669"/>
    <property type="project" value="TreeGrafter"/>
</dbReference>
<comment type="caution">
    <text evidence="11">The sequence shown here is derived from an EMBL/GenBank/DDBJ whole genome shotgun (WGS) entry which is preliminary data.</text>
</comment>
<feature type="domain" description="Cation-transporting P-type ATPase C-terminal" evidence="10">
    <location>
        <begin position="502"/>
        <end position="627"/>
    </location>
</feature>
<dbReference type="SFLD" id="SFLDG00002">
    <property type="entry name" value="C1.7:_P-type_atpase_like"/>
    <property type="match status" value="1"/>
</dbReference>
<evidence type="ECO:0000313" key="12">
    <source>
        <dbReference type="Proteomes" id="UP000228528"/>
    </source>
</evidence>
<evidence type="ECO:0000256" key="1">
    <source>
        <dbReference type="ARBA" id="ARBA00004651"/>
    </source>
</evidence>
<keyword evidence="6" id="KW-1278">Translocase</keyword>
<dbReference type="InterPro" id="IPR001757">
    <property type="entry name" value="P_typ_ATPase"/>
</dbReference>
<gene>
    <name evidence="11" type="ORF">COU30_03505</name>
</gene>
<comment type="subcellular location">
    <subcellularLocation>
        <location evidence="1">Cell membrane</location>
        <topology evidence="1">Multi-pass membrane protein</topology>
    </subcellularLocation>
</comment>
<feature type="transmembrane region" description="Helical" evidence="9">
    <location>
        <begin position="475"/>
        <end position="501"/>
    </location>
</feature>
<dbReference type="PANTHER" id="PTHR43294:SF21">
    <property type="entry name" value="CATION TRANSPORTING ATPASE"/>
    <property type="match status" value="1"/>
</dbReference>
<feature type="transmembrane region" description="Helical" evidence="9">
    <location>
        <begin position="507"/>
        <end position="525"/>
    </location>
</feature>
<dbReference type="Proteomes" id="UP000228528">
    <property type="component" value="Unassembled WGS sequence"/>
</dbReference>
<dbReference type="GO" id="GO:0036376">
    <property type="term" value="P:sodium ion export across plasma membrane"/>
    <property type="evidence" value="ECO:0007669"/>
    <property type="project" value="TreeGrafter"/>
</dbReference>
<dbReference type="InterPro" id="IPR006068">
    <property type="entry name" value="ATPase_P-typ_cation-transptr_C"/>
</dbReference>
<keyword evidence="7 9" id="KW-1133">Transmembrane helix</keyword>
<keyword evidence="4" id="KW-0547">Nucleotide-binding</keyword>
<evidence type="ECO:0000256" key="8">
    <source>
        <dbReference type="ARBA" id="ARBA00023136"/>
    </source>
</evidence>
<dbReference type="GO" id="GO:0005524">
    <property type="term" value="F:ATP binding"/>
    <property type="evidence" value="ECO:0007669"/>
    <property type="project" value="UniProtKB-KW"/>
</dbReference>
<dbReference type="PRINTS" id="PR00120">
    <property type="entry name" value="HATPASE"/>
</dbReference>
<dbReference type="Pfam" id="PF00689">
    <property type="entry name" value="Cation_ATPase_C"/>
    <property type="match status" value="1"/>
</dbReference>
<dbReference type="GO" id="GO:1990573">
    <property type="term" value="P:potassium ion import across plasma membrane"/>
    <property type="evidence" value="ECO:0007669"/>
    <property type="project" value="TreeGrafter"/>
</dbReference>
<feature type="transmembrane region" description="Helical" evidence="9">
    <location>
        <begin position="35"/>
        <end position="56"/>
    </location>
</feature>
<dbReference type="InterPro" id="IPR023299">
    <property type="entry name" value="ATPase_P-typ_cyto_dom_N"/>
</dbReference>
<keyword evidence="8 9" id="KW-0472">Membrane</keyword>
<dbReference type="PROSITE" id="PS00154">
    <property type="entry name" value="ATPASE_E1_E2"/>
    <property type="match status" value="1"/>
</dbReference>
<dbReference type="InterPro" id="IPR018303">
    <property type="entry name" value="ATPase_P-typ_P_site"/>
</dbReference>
<dbReference type="Pfam" id="PF13246">
    <property type="entry name" value="Cation_ATPase"/>
    <property type="match status" value="1"/>
</dbReference>
<feature type="transmembrane region" description="Helical" evidence="9">
    <location>
        <begin position="611"/>
        <end position="627"/>
    </location>
</feature>
<sequence length="628" mass="68747">ATNGETEIGKIATLVQETTDEQTPLQMQLNHLARVITIIVVIICAFMLVFGVLFGGEDYTLFSLFETAVAVAVAAIPEGLVISLTVILAIGMQFILKRKALVRKLVAAETLGSVNVICTDKTGTLTVGDMRVTHVVTGKNTYNASELQVVSRTRNEKYDQVFSLLRAGVLCSDAVLQNPTDDVGSWTFVGDTTEVALVRVAAQVGVQKYELDDVFPRIAEIPFTSDNKFMATLHKQDVDYALYVKGAFDVLLPWATYYIDFNGDKKKLTKKQRAWFEEQMNALTSWGLRVLAIGYKTMTKKTTHITSNDIYDFVLLGLVGMEDPLRDDVVETIGIARAAGIRVIMVTGDYAATAQSIGMQLGLTGGVIDGSELENMSDEQLRDAIGSVSIFARVDPKHKIRIVQALQTQNLVVAMTGDGVNDAPALKAADIGIALGSGTDVAKETADMVILDDRFATIVHAVEEGRGIYENIKKVVLYLLAGSFSEVVMVTGSILAGLPLAALPVQILWVNIIEDGFPAIALAFDKTSRENMSDPPRKKGESLIDAEMRVMVILESVLSNVALFSIFVYFFYKTGDLALTRTIVFVGFAIGSLFFIFSIRSLRRMIWQMNPFSNMYLIGAVLFGWVML</sequence>
<dbReference type="GO" id="GO:1902600">
    <property type="term" value="P:proton transmembrane transport"/>
    <property type="evidence" value="ECO:0007669"/>
    <property type="project" value="TreeGrafter"/>
</dbReference>
<dbReference type="Gene3D" id="2.70.150.10">
    <property type="entry name" value="Calcium-transporting ATPase, cytoplasmic transduction domain A"/>
    <property type="match status" value="1"/>
</dbReference>
<keyword evidence="5" id="KW-0067">ATP-binding</keyword>
<dbReference type="NCBIfam" id="TIGR01494">
    <property type="entry name" value="ATPase_P-type"/>
    <property type="match status" value="2"/>
</dbReference>
<accession>A0A2M6P0L8</accession>
<dbReference type="Gene3D" id="3.40.50.1000">
    <property type="entry name" value="HAD superfamily/HAD-like"/>
    <property type="match status" value="1"/>
</dbReference>
<dbReference type="Gene3D" id="1.20.1110.10">
    <property type="entry name" value="Calcium-transporting ATPase, transmembrane domain"/>
    <property type="match status" value="1"/>
</dbReference>
<dbReference type="GO" id="GO:0005886">
    <property type="term" value="C:plasma membrane"/>
    <property type="evidence" value="ECO:0007669"/>
    <property type="project" value="UniProtKB-SubCell"/>
</dbReference>
<reference evidence="12" key="1">
    <citation type="submission" date="2017-09" db="EMBL/GenBank/DDBJ databases">
        <title>Depth-based differentiation of microbial function through sediment-hosted aquifers and enrichment of novel symbionts in the deep terrestrial subsurface.</title>
        <authorList>
            <person name="Probst A.J."/>
            <person name="Ladd B."/>
            <person name="Jarett J.K."/>
            <person name="Geller-Mcgrath D.E."/>
            <person name="Sieber C.M.K."/>
            <person name="Emerson J.B."/>
            <person name="Anantharaman K."/>
            <person name="Thomas B.C."/>
            <person name="Malmstrom R."/>
            <person name="Stieglmeier M."/>
            <person name="Klingl A."/>
            <person name="Woyke T."/>
            <person name="Ryan C.M."/>
            <person name="Banfield J.F."/>
        </authorList>
    </citation>
    <scope>NUCLEOTIDE SEQUENCE [LARGE SCALE GENOMIC DNA]</scope>
</reference>
<dbReference type="GO" id="GO:0030007">
    <property type="term" value="P:intracellular potassium ion homeostasis"/>
    <property type="evidence" value="ECO:0007669"/>
    <property type="project" value="TreeGrafter"/>
</dbReference>
<dbReference type="SUPFAM" id="SSF56784">
    <property type="entry name" value="HAD-like"/>
    <property type="match status" value="1"/>
</dbReference>
<feature type="non-terminal residue" evidence="11">
    <location>
        <position position="1"/>
    </location>
</feature>
<evidence type="ECO:0000256" key="9">
    <source>
        <dbReference type="SAM" id="Phobius"/>
    </source>
</evidence>
<dbReference type="InterPro" id="IPR023298">
    <property type="entry name" value="ATPase_P-typ_TM_dom_sf"/>
</dbReference>
<feature type="transmembrane region" description="Helical" evidence="9">
    <location>
        <begin position="578"/>
        <end position="599"/>
    </location>
</feature>
<evidence type="ECO:0000256" key="2">
    <source>
        <dbReference type="ARBA" id="ARBA00022475"/>
    </source>
</evidence>
<proteinExistence type="predicted"/>
<evidence type="ECO:0000256" key="7">
    <source>
        <dbReference type="ARBA" id="ARBA00022989"/>
    </source>
</evidence>
<dbReference type="InterPro" id="IPR050510">
    <property type="entry name" value="Cation_transp_ATPase_P-type"/>
</dbReference>
<dbReference type="SUPFAM" id="SSF81665">
    <property type="entry name" value="Calcium ATPase, transmembrane domain M"/>
    <property type="match status" value="1"/>
</dbReference>
<feature type="non-terminal residue" evidence="11">
    <location>
        <position position="628"/>
    </location>
</feature>
<dbReference type="GO" id="GO:0016887">
    <property type="term" value="F:ATP hydrolysis activity"/>
    <property type="evidence" value="ECO:0007669"/>
    <property type="project" value="InterPro"/>
</dbReference>
<keyword evidence="2" id="KW-1003">Cell membrane</keyword>
<protein>
    <submittedName>
        <fullName evidence="11">ATPase</fullName>
    </submittedName>
</protein>
<evidence type="ECO:0000313" key="11">
    <source>
        <dbReference type="EMBL" id="PIR77247.1"/>
    </source>
</evidence>
<evidence type="ECO:0000256" key="6">
    <source>
        <dbReference type="ARBA" id="ARBA00022967"/>
    </source>
</evidence>
<dbReference type="AlphaFoldDB" id="A0A2M6P0L8"/>
<keyword evidence="3 9" id="KW-0812">Transmembrane</keyword>
<evidence type="ECO:0000256" key="5">
    <source>
        <dbReference type="ARBA" id="ARBA00022840"/>
    </source>
</evidence>
<dbReference type="Gene3D" id="3.40.1110.10">
    <property type="entry name" value="Calcium-transporting ATPase, cytoplasmic domain N"/>
    <property type="match status" value="1"/>
</dbReference>
<evidence type="ECO:0000256" key="3">
    <source>
        <dbReference type="ARBA" id="ARBA00022692"/>
    </source>
</evidence>
<evidence type="ECO:0000256" key="4">
    <source>
        <dbReference type="ARBA" id="ARBA00022741"/>
    </source>
</evidence>
<dbReference type="InterPro" id="IPR023214">
    <property type="entry name" value="HAD_sf"/>
</dbReference>
<dbReference type="PANTHER" id="PTHR43294">
    <property type="entry name" value="SODIUM/POTASSIUM-TRANSPORTING ATPASE SUBUNIT ALPHA"/>
    <property type="match status" value="1"/>
</dbReference>
<dbReference type="Pfam" id="PF08282">
    <property type="entry name" value="Hydrolase_3"/>
    <property type="match status" value="1"/>
</dbReference>
<organism evidence="11 12">
    <name type="scientific">Candidatus Magasanikbacteria bacterium CG10_big_fil_rev_8_21_14_0_10_38_6</name>
    <dbReference type="NCBI Taxonomy" id="1974647"/>
    <lineage>
        <taxon>Bacteria</taxon>
        <taxon>Candidatus Magasanikiibacteriota</taxon>
    </lineage>
</organism>
<feature type="transmembrane region" description="Helical" evidence="9">
    <location>
        <begin position="68"/>
        <end position="96"/>
    </location>
</feature>
<dbReference type="InterPro" id="IPR036412">
    <property type="entry name" value="HAD-like_sf"/>
</dbReference>
<dbReference type="SFLD" id="SFLDF00027">
    <property type="entry name" value="p-type_atpase"/>
    <property type="match status" value="1"/>
</dbReference>
<evidence type="ECO:0000259" key="10">
    <source>
        <dbReference type="Pfam" id="PF00689"/>
    </source>
</evidence>
<dbReference type="SFLD" id="SFLDS00003">
    <property type="entry name" value="Haloacid_Dehalogenase"/>
    <property type="match status" value="1"/>
</dbReference>
<dbReference type="PRINTS" id="PR00119">
    <property type="entry name" value="CATATPASE"/>
</dbReference>